<proteinExistence type="predicted"/>
<evidence type="ECO:0000313" key="2">
    <source>
        <dbReference type="EMBL" id="UTI65603.1"/>
    </source>
</evidence>
<dbReference type="EMBL" id="CP098502">
    <property type="protein sequence ID" value="UTI65603.1"/>
    <property type="molecule type" value="Genomic_DNA"/>
</dbReference>
<sequence>MTLSTQPLPTLGASNSTEDPKVRSLLSELQNILNGGLDGTNLTGGNLNVSSGLGVTSAGQLTLASGASNDTMLFLGSGAVERARFSSAGLAIANGFQMGWADAYFTRPSTGVISTSQILQAPTATVGTNTTQVATTAFVLANSGAATFPQATLTNRTAVNTETVMAQFSLAANNLTVGKAYEIRFVYFVSTATTNAERQFLRIGTAGTTADAVVAQLPATMDNISTSNAIVFTVTFTCLSTGTTGTVTAGGHTIHATGTGSPTTPGVYVTQSSPTTATVNTTATLFVSVTASNTASSGATARQATMHQVA</sequence>
<organism evidence="2 3">
    <name type="scientific">Paraconexibacter antarcticus</name>
    <dbReference type="NCBI Taxonomy" id="2949664"/>
    <lineage>
        <taxon>Bacteria</taxon>
        <taxon>Bacillati</taxon>
        <taxon>Actinomycetota</taxon>
        <taxon>Thermoleophilia</taxon>
        <taxon>Solirubrobacterales</taxon>
        <taxon>Paraconexibacteraceae</taxon>
        <taxon>Paraconexibacter</taxon>
    </lineage>
</organism>
<evidence type="ECO:0000313" key="3">
    <source>
        <dbReference type="Proteomes" id="UP001056035"/>
    </source>
</evidence>
<keyword evidence="3" id="KW-1185">Reference proteome</keyword>
<feature type="compositionally biased region" description="Polar residues" evidence="1">
    <location>
        <begin position="1"/>
        <end position="17"/>
    </location>
</feature>
<reference evidence="2 3" key="1">
    <citation type="submission" date="2022-06" db="EMBL/GenBank/DDBJ databases">
        <title>Paraconexibacter antarcticus.</title>
        <authorList>
            <person name="Kim C.S."/>
        </authorList>
    </citation>
    <scope>NUCLEOTIDE SEQUENCE [LARGE SCALE GENOMIC DNA]</scope>
    <source>
        <strain evidence="2 3">02-257</strain>
    </source>
</reference>
<name>A0ABY5DUA3_9ACTN</name>
<accession>A0ABY5DUA3</accession>
<dbReference type="RefSeq" id="WP_254572282.1">
    <property type="nucleotide sequence ID" value="NZ_CP098502.1"/>
</dbReference>
<protein>
    <submittedName>
        <fullName evidence="2">Uncharacterized protein</fullName>
    </submittedName>
</protein>
<gene>
    <name evidence="2" type="ORF">NBH00_05180</name>
</gene>
<dbReference type="Proteomes" id="UP001056035">
    <property type="component" value="Chromosome"/>
</dbReference>
<evidence type="ECO:0000256" key="1">
    <source>
        <dbReference type="SAM" id="MobiDB-lite"/>
    </source>
</evidence>
<feature type="region of interest" description="Disordered" evidence="1">
    <location>
        <begin position="1"/>
        <end position="20"/>
    </location>
</feature>